<evidence type="ECO:0000256" key="1">
    <source>
        <dbReference type="SAM" id="MobiDB-lite"/>
    </source>
</evidence>
<reference evidence="2" key="1">
    <citation type="submission" date="2023-03" db="UniProtKB">
        <authorList>
            <consortium name="EnsemblPlants"/>
        </authorList>
    </citation>
    <scope>IDENTIFICATION</scope>
</reference>
<proteinExistence type="predicted"/>
<dbReference type="AlphaFoldDB" id="A0A9I9E8S8"/>
<name>A0A9I9E8S8_CUCME</name>
<dbReference type="Gramene" id="MELO3C030380.2.1">
    <property type="protein sequence ID" value="MELO3C030380.2.1"/>
    <property type="gene ID" value="MELO3C030380.2"/>
</dbReference>
<feature type="compositionally biased region" description="Basic residues" evidence="1">
    <location>
        <begin position="1"/>
        <end position="11"/>
    </location>
</feature>
<feature type="region of interest" description="Disordered" evidence="1">
    <location>
        <begin position="1"/>
        <end position="31"/>
    </location>
</feature>
<organism evidence="2">
    <name type="scientific">Cucumis melo</name>
    <name type="common">Muskmelon</name>
    <dbReference type="NCBI Taxonomy" id="3656"/>
    <lineage>
        <taxon>Eukaryota</taxon>
        <taxon>Viridiplantae</taxon>
        <taxon>Streptophyta</taxon>
        <taxon>Embryophyta</taxon>
        <taxon>Tracheophyta</taxon>
        <taxon>Spermatophyta</taxon>
        <taxon>Magnoliopsida</taxon>
        <taxon>eudicotyledons</taxon>
        <taxon>Gunneridae</taxon>
        <taxon>Pentapetalae</taxon>
        <taxon>rosids</taxon>
        <taxon>fabids</taxon>
        <taxon>Cucurbitales</taxon>
        <taxon>Cucurbitaceae</taxon>
        <taxon>Benincaseae</taxon>
        <taxon>Cucumis</taxon>
    </lineage>
</organism>
<accession>A0A9I9E8S8</accession>
<dbReference type="EnsemblPlants" id="MELO3C030380.2.1">
    <property type="protein sequence ID" value="MELO3C030380.2.1"/>
    <property type="gene ID" value="MELO3C030380.2"/>
</dbReference>
<sequence>MRCKSIKKYKHFPQQQRPGISKPAFPDDARKASKRTVFFRSFNSCKNKGPRRLATSLRACQKQKQGHVIIEAMQARSKRGGRRTTFAQAIRKANGVRTGSGSGSGSGGGGGGGKEAEEEMGIGLLAVEEIASSSTWMSWSKKSASHSQSSKPSSPVGIVRVWWCLPMV</sequence>
<feature type="compositionally biased region" description="Gly residues" evidence="1">
    <location>
        <begin position="98"/>
        <end position="113"/>
    </location>
</feature>
<protein>
    <submittedName>
        <fullName evidence="2">Uncharacterized protein</fullName>
    </submittedName>
</protein>
<feature type="region of interest" description="Disordered" evidence="1">
    <location>
        <begin position="94"/>
        <end position="116"/>
    </location>
</feature>
<evidence type="ECO:0000313" key="2">
    <source>
        <dbReference type="EnsemblPlants" id="MELO3C030380.2.1"/>
    </source>
</evidence>